<dbReference type="PRINTS" id="PR00039">
    <property type="entry name" value="HTHLYSR"/>
</dbReference>
<keyword evidence="4" id="KW-0804">Transcription</keyword>
<dbReference type="PANTHER" id="PTHR30537">
    <property type="entry name" value="HTH-TYPE TRANSCRIPTIONAL REGULATOR"/>
    <property type="match status" value="1"/>
</dbReference>
<reference evidence="6 7" key="1">
    <citation type="journal article" date="2012" name="Int. J. Syst. Evol. Microbiol.">
        <title>Shewanella dokdonensis sp. nov., isolated from seawater.</title>
        <authorList>
            <person name="Sung H.R."/>
            <person name="Yoon J.H."/>
            <person name="Ghim S.Y."/>
        </authorList>
    </citation>
    <scope>NUCLEOTIDE SEQUENCE [LARGE SCALE GENOMIC DNA]</scope>
    <source>
        <strain evidence="6 7">DSM 23626</strain>
    </source>
</reference>
<feature type="domain" description="HTH lysR-type" evidence="5">
    <location>
        <begin position="1"/>
        <end position="59"/>
    </location>
</feature>
<comment type="similarity">
    <text evidence="1">Belongs to the LysR transcriptional regulatory family.</text>
</comment>
<dbReference type="RefSeq" id="WP_213682434.1">
    <property type="nucleotide sequence ID" value="NZ_CP074572.1"/>
</dbReference>
<evidence type="ECO:0000256" key="4">
    <source>
        <dbReference type="ARBA" id="ARBA00023163"/>
    </source>
</evidence>
<dbReference type="PANTHER" id="PTHR30537:SF72">
    <property type="entry name" value="LYSR FAMILY TRANSCRIPTIONAL REGULATOR"/>
    <property type="match status" value="1"/>
</dbReference>
<evidence type="ECO:0000259" key="5">
    <source>
        <dbReference type="PROSITE" id="PS50931"/>
    </source>
</evidence>
<dbReference type="InterPro" id="IPR058163">
    <property type="entry name" value="LysR-type_TF_proteobact-type"/>
</dbReference>
<dbReference type="Pfam" id="PF00126">
    <property type="entry name" value="HTH_1"/>
    <property type="match status" value="1"/>
</dbReference>
<dbReference type="InterPro" id="IPR000847">
    <property type="entry name" value="LysR_HTH_N"/>
</dbReference>
<dbReference type="SUPFAM" id="SSF46785">
    <property type="entry name" value="Winged helix' DNA-binding domain"/>
    <property type="match status" value="1"/>
</dbReference>
<keyword evidence="2" id="KW-0805">Transcription regulation</keyword>
<accession>A0ABX8DGP4</accession>
<dbReference type="InterPro" id="IPR036388">
    <property type="entry name" value="WH-like_DNA-bd_sf"/>
</dbReference>
<sequence>MDRLQTLAIYQRVCESHSFTKAAMSLNLPRSTVTQAIQRLEQQLNMQLLQRTTRQVRLTESGMAVLEKARQLLADWDELAGLFAEDHQPSGVLRISVPTHFARMLIIPALAEFRQHYPGIELNIGVTDSRVDLLESGVDLVLRAGPLSDSNLIGRDLGAIPIVTLASPDYLQQFGVPSCPDDLNEHQMVGYVLPSSGRVEPLEFLVAGKYQKLMLPHPITTNGSDAYIAAGLAGMGLVQVPVYGIAQYLQQGLLQQVLADYPPSAMPIAMLYPKNRNTSQRLRVFIDWLSRTLQEKVPLQHPARGAHPSAKT</sequence>
<dbReference type="InterPro" id="IPR005119">
    <property type="entry name" value="LysR_subst-bd"/>
</dbReference>
<evidence type="ECO:0000313" key="6">
    <source>
        <dbReference type="EMBL" id="QVK23818.1"/>
    </source>
</evidence>
<dbReference type="EMBL" id="CP074572">
    <property type="protein sequence ID" value="QVK23818.1"/>
    <property type="molecule type" value="Genomic_DNA"/>
</dbReference>
<evidence type="ECO:0000256" key="2">
    <source>
        <dbReference type="ARBA" id="ARBA00023015"/>
    </source>
</evidence>
<dbReference type="Gene3D" id="1.10.10.10">
    <property type="entry name" value="Winged helix-like DNA-binding domain superfamily/Winged helix DNA-binding domain"/>
    <property type="match status" value="1"/>
</dbReference>
<proteinExistence type="inferred from homology"/>
<name>A0ABX8DGP4_9GAMM</name>
<dbReference type="Pfam" id="PF03466">
    <property type="entry name" value="LysR_substrate"/>
    <property type="match status" value="1"/>
</dbReference>
<dbReference type="SUPFAM" id="SSF53850">
    <property type="entry name" value="Periplasmic binding protein-like II"/>
    <property type="match status" value="1"/>
</dbReference>
<keyword evidence="3" id="KW-0238">DNA-binding</keyword>
<organism evidence="6 7">
    <name type="scientific">Shewanella dokdonensis</name>
    <dbReference type="NCBI Taxonomy" id="712036"/>
    <lineage>
        <taxon>Bacteria</taxon>
        <taxon>Pseudomonadati</taxon>
        <taxon>Pseudomonadota</taxon>
        <taxon>Gammaproteobacteria</taxon>
        <taxon>Alteromonadales</taxon>
        <taxon>Shewanellaceae</taxon>
        <taxon>Shewanella</taxon>
    </lineage>
</organism>
<evidence type="ECO:0000256" key="1">
    <source>
        <dbReference type="ARBA" id="ARBA00009437"/>
    </source>
</evidence>
<evidence type="ECO:0000313" key="7">
    <source>
        <dbReference type="Proteomes" id="UP000676428"/>
    </source>
</evidence>
<evidence type="ECO:0000256" key="3">
    <source>
        <dbReference type="ARBA" id="ARBA00023125"/>
    </source>
</evidence>
<dbReference type="Gene3D" id="3.40.190.290">
    <property type="match status" value="1"/>
</dbReference>
<dbReference type="PROSITE" id="PS50931">
    <property type="entry name" value="HTH_LYSR"/>
    <property type="match status" value="1"/>
</dbReference>
<dbReference type="Proteomes" id="UP000676428">
    <property type="component" value="Chromosome"/>
</dbReference>
<protein>
    <submittedName>
        <fullName evidence="6">LysR family transcriptional regulator</fullName>
    </submittedName>
</protein>
<gene>
    <name evidence="6" type="ORF">KHX94_03850</name>
</gene>
<dbReference type="CDD" id="cd08472">
    <property type="entry name" value="PBP2_CrgA_like_3"/>
    <property type="match status" value="1"/>
</dbReference>
<keyword evidence="7" id="KW-1185">Reference proteome</keyword>
<dbReference type="InterPro" id="IPR036390">
    <property type="entry name" value="WH_DNA-bd_sf"/>
</dbReference>